<dbReference type="Pfam" id="PF00535">
    <property type="entry name" value="Glycos_transf_2"/>
    <property type="match status" value="1"/>
</dbReference>
<dbReference type="SUPFAM" id="SSF53448">
    <property type="entry name" value="Nucleotide-diphospho-sugar transferases"/>
    <property type="match status" value="1"/>
</dbReference>
<keyword evidence="3" id="KW-0808">Transferase</keyword>
<dbReference type="PANTHER" id="PTHR43630:SF2">
    <property type="entry name" value="GLYCOSYLTRANSFERASE"/>
    <property type="match status" value="1"/>
</dbReference>
<dbReference type="RefSeq" id="WP_181489960.1">
    <property type="nucleotide sequence ID" value="NZ_CP076405.1"/>
</dbReference>
<dbReference type="PANTHER" id="PTHR43630">
    <property type="entry name" value="POLY-BETA-1,6-N-ACETYL-D-GLUCOSAMINE SYNTHASE"/>
    <property type="match status" value="1"/>
</dbReference>
<dbReference type="GO" id="GO:0016757">
    <property type="term" value="F:glycosyltransferase activity"/>
    <property type="evidence" value="ECO:0007669"/>
    <property type="project" value="UniProtKB-KW"/>
</dbReference>
<reference evidence="3" key="1">
    <citation type="submission" date="2021-06" db="EMBL/GenBank/DDBJ databases">
        <title>Emergence of genetically related NDM-1-producing Providencia rettgeri strains in Argentina.</title>
        <authorList>
            <person name="Pasteran F."/>
            <person name="Meo A."/>
            <person name="Gomez S."/>
            <person name="Derdoy L."/>
            <person name="Albronoz E."/>
            <person name="Faccone D."/>
            <person name="Guerriero L."/>
            <person name="Archuby D."/>
            <person name="Tarzia A."/>
            <person name="Lopez M."/>
            <person name="Corso A."/>
        </authorList>
    </citation>
    <scope>NUCLEOTIDE SEQUENCE</scope>
    <source>
        <strain evidence="3">PreM15628</strain>
    </source>
</reference>
<dbReference type="GeneID" id="89492010"/>
<dbReference type="InterPro" id="IPR029044">
    <property type="entry name" value="Nucleotide-diphossugar_trans"/>
</dbReference>
<evidence type="ECO:0000313" key="4">
    <source>
        <dbReference type="Proteomes" id="UP000682358"/>
    </source>
</evidence>
<evidence type="ECO:0000259" key="2">
    <source>
        <dbReference type="Pfam" id="PF00535"/>
    </source>
</evidence>
<sequence>MVNNDLSVIILTFNEEVHISRCIKSLQKITPYIYIIDSYSTDNTVNIARTLGAKIFQNKWPGNHAAQFQWALDNCNLKTTWAMKMDADEYITAELITEINQNLPRVPDDVSGIYLKRRVYFKGRWIKHGGYYPTKLLRIWKLKHGSMEQRLMDEHIKLSEGNSIEFTYDIIDDNKNDLTWWSIKHVNYATREVADILNRKLKIKEQKEIKPKWFGTQEQFKRKIKNIYLDFPLFIRPFIYFIHRFFFKLGFLDGKEGLIWHILQGFWYRFLVDAKIYELSKEIDINDPESVKNYLLKKHGINFEN</sequence>
<dbReference type="AlphaFoldDB" id="A0AAJ4NID5"/>
<dbReference type="EMBL" id="CP076405">
    <property type="protein sequence ID" value="QWQ20728.1"/>
    <property type="molecule type" value="Genomic_DNA"/>
</dbReference>
<dbReference type="InterPro" id="IPR001173">
    <property type="entry name" value="Glyco_trans_2-like"/>
</dbReference>
<evidence type="ECO:0000313" key="3">
    <source>
        <dbReference type="EMBL" id="QWQ20728.1"/>
    </source>
</evidence>
<feature type="domain" description="Glycosyltransferase 2-like" evidence="2">
    <location>
        <begin position="7"/>
        <end position="120"/>
    </location>
</feature>
<dbReference type="CDD" id="cd02511">
    <property type="entry name" value="Beta4Glucosyltransferase"/>
    <property type="match status" value="1"/>
</dbReference>
<dbReference type="Gene3D" id="3.90.550.10">
    <property type="entry name" value="Spore Coat Polysaccharide Biosynthesis Protein SpsA, Chain A"/>
    <property type="match status" value="1"/>
</dbReference>
<accession>A0AAJ4NID5</accession>
<keyword evidence="3" id="KW-0328">Glycosyltransferase</keyword>
<comment type="similarity">
    <text evidence="1">Belongs to the glycosyltransferase 2 family. WaaE/KdtX subfamily.</text>
</comment>
<proteinExistence type="inferred from homology"/>
<organism evidence="3 4">
    <name type="scientific">Providencia rettgeri</name>
    <dbReference type="NCBI Taxonomy" id="587"/>
    <lineage>
        <taxon>Bacteria</taxon>
        <taxon>Pseudomonadati</taxon>
        <taxon>Pseudomonadota</taxon>
        <taxon>Gammaproteobacteria</taxon>
        <taxon>Enterobacterales</taxon>
        <taxon>Morganellaceae</taxon>
        <taxon>Providencia</taxon>
    </lineage>
</organism>
<dbReference type="Proteomes" id="UP000682358">
    <property type="component" value="Chromosome"/>
</dbReference>
<evidence type="ECO:0000256" key="1">
    <source>
        <dbReference type="ARBA" id="ARBA00038494"/>
    </source>
</evidence>
<protein>
    <submittedName>
        <fullName evidence="3">Glycosyltransferase family 2 protein</fullName>
        <ecNumber evidence="3">2.4.-.-</ecNumber>
    </submittedName>
</protein>
<dbReference type="EC" id="2.4.-.-" evidence="3"/>
<name>A0AAJ4NID5_PRORE</name>
<gene>
    <name evidence="3" type="ORF">KOF27_19580</name>
</gene>